<evidence type="ECO:0000313" key="1">
    <source>
        <dbReference type="EMBL" id="EFE66845.2"/>
    </source>
</evidence>
<dbReference type="EMBL" id="DS999641">
    <property type="protein sequence ID" value="EFE66845.2"/>
    <property type="molecule type" value="Genomic_DNA"/>
</dbReference>
<evidence type="ECO:0000313" key="2">
    <source>
        <dbReference type="Proteomes" id="UP000003824"/>
    </source>
</evidence>
<sequence>MPGDSRSDEEAIAVWDANHAPPAMAFFVCATRERGGIPDDHQG</sequence>
<reference evidence="2" key="1">
    <citation type="submission" date="2008-12" db="EMBL/GenBank/DDBJ databases">
        <title>Annotation of Streptomyces ghanaensis ATCC 14672.</title>
        <authorList>
            <consortium name="The Broad Institute Genome Sequencing Platform"/>
            <consortium name="Broad Institute Microbial Sequencing Center"/>
            <person name="Fischbach M."/>
            <person name="Ward D."/>
            <person name="Young S."/>
            <person name="Kodira C.D."/>
            <person name="Zeng Q."/>
            <person name="Koehrsen M."/>
            <person name="Godfrey P."/>
            <person name="Alvarado L."/>
            <person name="Berlin A.M."/>
            <person name="Borenstein D."/>
            <person name="Chen Z."/>
            <person name="Engels R."/>
            <person name="Freedman E."/>
            <person name="Gellesch M."/>
            <person name="Goldberg J."/>
            <person name="Griggs A."/>
            <person name="Gujja S."/>
            <person name="Heiman D.I."/>
            <person name="Hepburn T.A."/>
            <person name="Howarth C."/>
            <person name="Jen D."/>
            <person name="Larson L."/>
            <person name="Lewis B."/>
            <person name="Mehta T."/>
            <person name="Park D."/>
            <person name="Pearson M."/>
            <person name="Roberts A."/>
            <person name="Saif S."/>
            <person name="Shea T.D."/>
            <person name="Shenoy N."/>
            <person name="Sisk P."/>
            <person name="Stolte C."/>
            <person name="Sykes S.N."/>
            <person name="Walk T."/>
            <person name="White J."/>
            <person name="Yandava C."/>
            <person name="Straight P."/>
            <person name="Clardy J."/>
            <person name="Hung D."/>
            <person name="Kolter R."/>
            <person name="Mekalanos J."/>
            <person name="Walker S."/>
            <person name="Walsh C.T."/>
            <person name="Wieland B.L.C."/>
            <person name="Ilzarbe M."/>
            <person name="Galagan J."/>
            <person name="Nusbaum C."/>
            <person name="Birren B."/>
        </authorList>
    </citation>
    <scope>NUCLEOTIDE SEQUENCE [LARGE SCALE GENOMIC DNA]</scope>
    <source>
        <strain evidence="2">ATCC 14672 / DSM 40746 / JCM 4963 / KCTC 9882 / NRRL B-12104 / FH 1290</strain>
    </source>
</reference>
<dbReference type="Proteomes" id="UP000003824">
    <property type="component" value="Unassembled WGS sequence"/>
</dbReference>
<protein>
    <submittedName>
        <fullName evidence="1">Uridylate kinase</fullName>
    </submittedName>
</protein>
<dbReference type="AlphaFoldDB" id="D5ZUI0"/>
<gene>
    <name evidence="1" type="ORF">SSFG_02094</name>
</gene>
<organism evidence="1 2">
    <name type="scientific">Streptomyces viridosporus (strain ATCC 14672 / DSM 40746 / JCM 4963 / KCTC 9882 / NRRL B-12104 / FH 1290)</name>
    <name type="common">Streptomyces ghanaensis</name>
    <dbReference type="NCBI Taxonomy" id="566461"/>
    <lineage>
        <taxon>Bacteria</taxon>
        <taxon>Bacillati</taxon>
        <taxon>Actinomycetota</taxon>
        <taxon>Actinomycetes</taxon>
        <taxon>Kitasatosporales</taxon>
        <taxon>Streptomycetaceae</taxon>
        <taxon>Streptomyces</taxon>
    </lineage>
</organism>
<name>D5ZUI0_STRV1</name>
<keyword evidence="1" id="KW-0418">Kinase</keyword>
<dbReference type="GO" id="GO:0016301">
    <property type="term" value="F:kinase activity"/>
    <property type="evidence" value="ECO:0007669"/>
    <property type="project" value="UniProtKB-KW"/>
</dbReference>
<keyword evidence="1" id="KW-0808">Transferase</keyword>
<accession>D5ZUI0</accession>
<proteinExistence type="predicted"/>